<organism evidence="1 2">
    <name type="scientific">Streptomyces atroolivaceus</name>
    <dbReference type="NCBI Taxonomy" id="66869"/>
    <lineage>
        <taxon>Bacteria</taxon>
        <taxon>Bacillati</taxon>
        <taxon>Actinomycetota</taxon>
        <taxon>Actinomycetes</taxon>
        <taxon>Kitasatosporales</taxon>
        <taxon>Streptomycetaceae</taxon>
        <taxon>Streptomyces</taxon>
    </lineage>
</organism>
<evidence type="ECO:0000313" key="1">
    <source>
        <dbReference type="EMBL" id="MFC4982672.1"/>
    </source>
</evidence>
<name>A0ABV9VHP0_STRAZ</name>
<gene>
    <name evidence="1" type="ORF">ACFPL4_30755</name>
</gene>
<protein>
    <submittedName>
        <fullName evidence="1">Uncharacterized protein</fullName>
    </submittedName>
</protein>
<dbReference type="EMBL" id="JBHSJE010000012">
    <property type="protein sequence ID" value="MFC4982672.1"/>
    <property type="molecule type" value="Genomic_DNA"/>
</dbReference>
<dbReference type="RefSeq" id="WP_051709476.1">
    <property type="nucleotide sequence ID" value="NZ_JBFAGR010000005.1"/>
</dbReference>
<sequence length="167" mass="18285">MADYYPYRISHGGSHLTLIWRSGEGDAPNEVAVDGRGGLLAFPDLRTLEEHCDRHGWELIREGGAALDLAVVRQWVERPDLDPVPAGLLLAAWNFFEDLSSSLKAGPALPPQGPLHDNAYEKIFGGDALGPTTCRGAWTEEEAAAVRELLRMGLDLWERAVGGSRIR</sequence>
<dbReference type="Proteomes" id="UP001595908">
    <property type="component" value="Unassembled WGS sequence"/>
</dbReference>
<dbReference type="GeneID" id="31237804"/>
<keyword evidence="2" id="KW-1185">Reference proteome</keyword>
<comment type="caution">
    <text evidence="1">The sequence shown here is derived from an EMBL/GenBank/DDBJ whole genome shotgun (WGS) entry which is preliminary data.</text>
</comment>
<proteinExistence type="predicted"/>
<accession>A0ABV9VHP0</accession>
<reference evidence="2" key="1">
    <citation type="journal article" date="2019" name="Int. J. Syst. Evol. Microbiol.">
        <title>The Global Catalogue of Microorganisms (GCM) 10K type strain sequencing project: providing services to taxonomists for standard genome sequencing and annotation.</title>
        <authorList>
            <consortium name="The Broad Institute Genomics Platform"/>
            <consortium name="The Broad Institute Genome Sequencing Center for Infectious Disease"/>
            <person name="Wu L."/>
            <person name="Ma J."/>
        </authorList>
    </citation>
    <scope>NUCLEOTIDE SEQUENCE [LARGE SCALE GENOMIC DNA]</scope>
    <source>
        <strain evidence="2">ICMP 257</strain>
    </source>
</reference>
<evidence type="ECO:0000313" key="2">
    <source>
        <dbReference type="Proteomes" id="UP001595908"/>
    </source>
</evidence>